<keyword evidence="10" id="KW-0411">Iron-sulfur</keyword>
<evidence type="ECO:0000256" key="8">
    <source>
        <dbReference type="ARBA" id="ARBA00022723"/>
    </source>
</evidence>
<dbReference type="InterPro" id="IPR040072">
    <property type="entry name" value="Methyltransferase_A"/>
</dbReference>
<evidence type="ECO:0000256" key="7">
    <source>
        <dbReference type="ARBA" id="ARBA00022691"/>
    </source>
</evidence>
<comment type="caution">
    <text evidence="13">The sequence shown here is derived from an EMBL/GenBank/DDBJ whole genome shotgun (WGS) entry which is preliminary data.</text>
</comment>
<evidence type="ECO:0000256" key="3">
    <source>
        <dbReference type="ARBA" id="ARBA00022485"/>
    </source>
</evidence>
<dbReference type="GO" id="GO:0008168">
    <property type="term" value="F:methyltransferase activity"/>
    <property type="evidence" value="ECO:0007669"/>
    <property type="project" value="UniProtKB-KW"/>
</dbReference>
<evidence type="ECO:0000256" key="5">
    <source>
        <dbReference type="ARBA" id="ARBA00022603"/>
    </source>
</evidence>
<reference evidence="13 14" key="1">
    <citation type="submission" date="2024-10" db="EMBL/GenBank/DDBJ databases">
        <title>Updated reference genomes for cyclostephanoid diatoms.</title>
        <authorList>
            <person name="Roberts W.R."/>
            <person name="Alverson A.J."/>
        </authorList>
    </citation>
    <scope>NUCLEOTIDE SEQUENCE [LARGE SCALE GENOMIC DNA]</scope>
    <source>
        <strain evidence="13 14">AJA276-08</strain>
    </source>
</reference>
<evidence type="ECO:0000313" key="13">
    <source>
        <dbReference type="EMBL" id="KAL3778574.1"/>
    </source>
</evidence>
<dbReference type="SFLD" id="SFLDF00275">
    <property type="entry name" value="adenosine_C2_methyltransferase"/>
    <property type="match status" value="1"/>
</dbReference>
<dbReference type="PIRSF" id="PIRSF006004">
    <property type="entry name" value="CHP00048"/>
    <property type="match status" value="1"/>
</dbReference>
<gene>
    <name evidence="13" type="ORF">ACHAW5_007029</name>
</gene>
<comment type="cofactor">
    <cofactor evidence="1">
        <name>[4Fe-4S] cluster</name>
        <dbReference type="ChEBI" id="CHEBI:49883"/>
    </cofactor>
</comment>
<dbReference type="Gene3D" id="3.20.20.70">
    <property type="entry name" value="Aldolase class I"/>
    <property type="match status" value="1"/>
</dbReference>
<dbReference type="PANTHER" id="PTHR30544">
    <property type="entry name" value="23S RRNA METHYLTRANSFERASE"/>
    <property type="match status" value="1"/>
</dbReference>
<dbReference type="GO" id="GO:0046872">
    <property type="term" value="F:metal ion binding"/>
    <property type="evidence" value="ECO:0007669"/>
    <property type="project" value="UniProtKB-KW"/>
</dbReference>
<evidence type="ECO:0000256" key="9">
    <source>
        <dbReference type="ARBA" id="ARBA00023004"/>
    </source>
</evidence>
<dbReference type="GO" id="GO:0032259">
    <property type="term" value="P:methylation"/>
    <property type="evidence" value="ECO:0007669"/>
    <property type="project" value="UniProtKB-KW"/>
</dbReference>
<evidence type="ECO:0000256" key="1">
    <source>
        <dbReference type="ARBA" id="ARBA00001966"/>
    </source>
</evidence>
<evidence type="ECO:0000256" key="2">
    <source>
        <dbReference type="ARBA" id="ARBA00004496"/>
    </source>
</evidence>
<accession>A0ABD3NT04</accession>
<dbReference type="InterPro" id="IPR058240">
    <property type="entry name" value="rSAM_sf"/>
</dbReference>
<feature type="region of interest" description="Disordered" evidence="11">
    <location>
        <begin position="25"/>
        <end position="57"/>
    </location>
</feature>
<name>A0ABD3NT04_9STRA</name>
<evidence type="ECO:0000313" key="14">
    <source>
        <dbReference type="Proteomes" id="UP001530315"/>
    </source>
</evidence>
<evidence type="ECO:0000256" key="11">
    <source>
        <dbReference type="SAM" id="MobiDB-lite"/>
    </source>
</evidence>
<dbReference type="GO" id="GO:0051539">
    <property type="term" value="F:4 iron, 4 sulfur cluster binding"/>
    <property type="evidence" value="ECO:0007669"/>
    <property type="project" value="UniProtKB-KW"/>
</dbReference>
<dbReference type="SFLD" id="SFLDG01062">
    <property type="entry name" value="methyltransferase_(Class_A)"/>
    <property type="match status" value="1"/>
</dbReference>
<protein>
    <recommendedName>
        <fullName evidence="12">Radical SAM core domain-containing protein</fullName>
    </recommendedName>
</protein>
<dbReference type="InterPro" id="IPR013785">
    <property type="entry name" value="Aldolase_TIM"/>
</dbReference>
<dbReference type="Proteomes" id="UP001530315">
    <property type="component" value="Unassembled WGS sequence"/>
</dbReference>
<feature type="domain" description="Radical SAM core" evidence="12">
    <location>
        <begin position="60"/>
        <end position="320"/>
    </location>
</feature>
<keyword evidence="9" id="KW-0408">Iron</keyword>
<keyword evidence="6" id="KW-0808">Transferase</keyword>
<dbReference type="InterPro" id="IPR004383">
    <property type="entry name" value="rRNA_lsu_MTrfase_RlmN/Cfr"/>
</dbReference>
<dbReference type="Pfam" id="PF04055">
    <property type="entry name" value="Radical_SAM"/>
    <property type="match status" value="1"/>
</dbReference>
<sequence length="337" mass="36178">MLLRLADGMEVETVLIPFWTDDGTIRGGGRGGGNEENDEGGDGGDDDVASDRRRRRRAAAAGRTTVCVSSQVGCRQGCTFCATGKMGKLRSLTTDEILAQLFFAEKVVRLSGRDRTTTTANVDPAAAPALPRISNVVFMGMGEPSDNAPAVRGAIDAMTGMGGPFRLSASRVTVSTVAPTPESFSLFVDSRCALAWSVHAADDALRRALVPTTRYTMSELRDGLMYALGRRTMRTCMIEVALMDGVNDSLREADELAEFLAHISNNVPGAKVVCNLIPYNDIGSFGMGYAKPPRERIIAFQERMQELGIVTRVRGTRGDDESAACGQLVTSKTRAVK</sequence>
<feature type="compositionally biased region" description="Acidic residues" evidence="11">
    <location>
        <begin position="35"/>
        <end position="48"/>
    </location>
</feature>
<keyword evidence="7" id="KW-0949">S-adenosyl-L-methionine</keyword>
<dbReference type="SFLD" id="SFLDS00029">
    <property type="entry name" value="Radical_SAM"/>
    <property type="match status" value="1"/>
</dbReference>
<proteinExistence type="predicted"/>
<keyword evidence="3" id="KW-0004">4Fe-4S</keyword>
<evidence type="ECO:0000259" key="12">
    <source>
        <dbReference type="PROSITE" id="PS51918"/>
    </source>
</evidence>
<dbReference type="AlphaFoldDB" id="A0ABD3NT04"/>
<dbReference type="SUPFAM" id="SSF102114">
    <property type="entry name" value="Radical SAM enzymes"/>
    <property type="match status" value="1"/>
</dbReference>
<dbReference type="PROSITE" id="PS51918">
    <property type="entry name" value="RADICAL_SAM"/>
    <property type="match status" value="1"/>
</dbReference>
<dbReference type="GO" id="GO:0005737">
    <property type="term" value="C:cytoplasm"/>
    <property type="evidence" value="ECO:0007669"/>
    <property type="project" value="UniProtKB-SubCell"/>
</dbReference>
<dbReference type="EMBL" id="JALLAZ020001209">
    <property type="protein sequence ID" value="KAL3778574.1"/>
    <property type="molecule type" value="Genomic_DNA"/>
</dbReference>
<dbReference type="PANTHER" id="PTHR30544:SF5">
    <property type="entry name" value="RADICAL SAM CORE DOMAIN-CONTAINING PROTEIN"/>
    <property type="match status" value="1"/>
</dbReference>
<keyword evidence="8" id="KW-0479">Metal-binding</keyword>
<evidence type="ECO:0000256" key="10">
    <source>
        <dbReference type="ARBA" id="ARBA00023014"/>
    </source>
</evidence>
<comment type="subcellular location">
    <subcellularLocation>
        <location evidence="2">Cytoplasm</location>
    </subcellularLocation>
</comment>
<organism evidence="13 14">
    <name type="scientific">Stephanodiscus triporus</name>
    <dbReference type="NCBI Taxonomy" id="2934178"/>
    <lineage>
        <taxon>Eukaryota</taxon>
        <taxon>Sar</taxon>
        <taxon>Stramenopiles</taxon>
        <taxon>Ochrophyta</taxon>
        <taxon>Bacillariophyta</taxon>
        <taxon>Coscinodiscophyceae</taxon>
        <taxon>Thalassiosirophycidae</taxon>
        <taxon>Stephanodiscales</taxon>
        <taxon>Stephanodiscaceae</taxon>
        <taxon>Stephanodiscus</taxon>
    </lineage>
</organism>
<dbReference type="InterPro" id="IPR007197">
    <property type="entry name" value="rSAM"/>
</dbReference>
<keyword evidence="4" id="KW-0963">Cytoplasm</keyword>
<feature type="compositionally biased region" description="Gly residues" evidence="11">
    <location>
        <begin position="25"/>
        <end position="34"/>
    </location>
</feature>
<evidence type="ECO:0000256" key="4">
    <source>
        <dbReference type="ARBA" id="ARBA00022490"/>
    </source>
</evidence>
<keyword evidence="5" id="KW-0489">Methyltransferase</keyword>
<evidence type="ECO:0000256" key="6">
    <source>
        <dbReference type="ARBA" id="ARBA00022679"/>
    </source>
</evidence>
<keyword evidence="14" id="KW-1185">Reference proteome</keyword>